<dbReference type="HOGENOM" id="CLU_1215559_0_0_1"/>
<accession>A0A0C3KLL3</accession>
<proteinExistence type="predicted"/>
<reference evidence="2 3" key="1">
    <citation type="submission" date="2014-04" db="EMBL/GenBank/DDBJ databases">
        <authorList>
            <consortium name="DOE Joint Genome Institute"/>
            <person name="Kuo A."/>
            <person name="Girlanda M."/>
            <person name="Perotto S."/>
            <person name="Kohler A."/>
            <person name="Nagy L.G."/>
            <person name="Floudas D."/>
            <person name="Copeland A."/>
            <person name="Barry K.W."/>
            <person name="Cichocki N."/>
            <person name="Veneault-Fourrey C."/>
            <person name="LaButti K."/>
            <person name="Lindquist E.A."/>
            <person name="Lipzen A."/>
            <person name="Lundell T."/>
            <person name="Morin E."/>
            <person name="Murat C."/>
            <person name="Sun H."/>
            <person name="Tunlid A."/>
            <person name="Henrissat B."/>
            <person name="Grigoriev I.V."/>
            <person name="Hibbett D.S."/>
            <person name="Martin F."/>
            <person name="Nordberg H.P."/>
            <person name="Cantor M.N."/>
            <person name="Hua S.X."/>
        </authorList>
    </citation>
    <scope>NUCLEOTIDE SEQUENCE [LARGE SCALE GENOMIC DNA]</scope>
    <source>
        <strain evidence="2 3">MUT 4182</strain>
    </source>
</reference>
<protein>
    <submittedName>
        <fullName evidence="2">Uncharacterized protein</fullName>
    </submittedName>
</protein>
<gene>
    <name evidence="2" type="ORF">M407DRAFT_28220</name>
</gene>
<dbReference type="EMBL" id="KN823114">
    <property type="protein sequence ID" value="KIO22273.1"/>
    <property type="molecule type" value="Genomic_DNA"/>
</dbReference>
<feature type="region of interest" description="Disordered" evidence="1">
    <location>
        <begin position="57"/>
        <end position="101"/>
    </location>
</feature>
<keyword evidence="3" id="KW-1185">Reference proteome</keyword>
<dbReference type="OrthoDB" id="3219558at2759"/>
<name>A0A0C3KLL3_9AGAM</name>
<sequence>MNTATYNMFSVPQQQPVIIPFGPVVGRNSRERRRIRRAQDRMQKALEAAATTVLTPSSLYPSATPTPAVPTQHRGHHHHQSVDWSRPAQRPIHHARSRSTPSAVCGDIRSLWAIADNSSAANGFPTAFSIPRRSNPVGTNPQSRPSSIALLDCFDPEVDCLSDLDSLLWTAKATVEESIPDLCHSPASSTSGSSSLFSSPPELHLPLPAAMYHTNTAKNAETAYFRSF</sequence>
<evidence type="ECO:0000313" key="2">
    <source>
        <dbReference type="EMBL" id="KIO22273.1"/>
    </source>
</evidence>
<evidence type="ECO:0000313" key="3">
    <source>
        <dbReference type="Proteomes" id="UP000054248"/>
    </source>
</evidence>
<evidence type="ECO:0000256" key="1">
    <source>
        <dbReference type="SAM" id="MobiDB-lite"/>
    </source>
</evidence>
<dbReference type="Proteomes" id="UP000054248">
    <property type="component" value="Unassembled WGS sequence"/>
</dbReference>
<dbReference type="AlphaFoldDB" id="A0A0C3KLL3"/>
<organism evidence="2 3">
    <name type="scientific">Tulasnella calospora MUT 4182</name>
    <dbReference type="NCBI Taxonomy" id="1051891"/>
    <lineage>
        <taxon>Eukaryota</taxon>
        <taxon>Fungi</taxon>
        <taxon>Dikarya</taxon>
        <taxon>Basidiomycota</taxon>
        <taxon>Agaricomycotina</taxon>
        <taxon>Agaricomycetes</taxon>
        <taxon>Cantharellales</taxon>
        <taxon>Tulasnellaceae</taxon>
        <taxon>Tulasnella</taxon>
    </lineage>
</organism>
<reference evidence="3" key="2">
    <citation type="submission" date="2015-01" db="EMBL/GenBank/DDBJ databases">
        <title>Evolutionary Origins and Diversification of the Mycorrhizal Mutualists.</title>
        <authorList>
            <consortium name="DOE Joint Genome Institute"/>
            <consortium name="Mycorrhizal Genomics Consortium"/>
            <person name="Kohler A."/>
            <person name="Kuo A."/>
            <person name="Nagy L.G."/>
            <person name="Floudas D."/>
            <person name="Copeland A."/>
            <person name="Barry K.W."/>
            <person name="Cichocki N."/>
            <person name="Veneault-Fourrey C."/>
            <person name="LaButti K."/>
            <person name="Lindquist E.A."/>
            <person name="Lipzen A."/>
            <person name="Lundell T."/>
            <person name="Morin E."/>
            <person name="Murat C."/>
            <person name="Riley R."/>
            <person name="Ohm R."/>
            <person name="Sun H."/>
            <person name="Tunlid A."/>
            <person name="Henrissat B."/>
            <person name="Grigoriev I.V."/>
            <person name="Hibbett D.S."/>
            <person name="Martin F."/>
        </authorList>
    </citation>
    <scope>NUCLEOTIDE SEQUENCE [LARGE SCALE GENOMIC DNA]</scope>
    <source>
        <strain evidence="3">MUT 4182</strain>
    </source>
</reference>